<proteinExistence type="predicted"/>
<dbReference type="Proteomes" id="UP001054945">
    <property type="component" value="Unassembled WGS sequence"/>
</dbReference>
<sequence>MPEPPSETIRARQDGSFENIFPLIGCLNAPPYEKKGRLLTLEEDMRWGGVLCKLNKAFYRIDGFRKPSVEKSED</sequence>
<name>A0AAV4RPV6_CAEEX</name>
<evidence type="ECO:0000313" key="2">
    <source>
        <dbReference type="Proteomes" id="UP001054945"/>
    </source>
</evidence>
<dbReference type="AlphaFoldDB" id="A0AAV4RPV6"/>
<evidence type="ECO:0000313" key="1">
    <source>
        <dbReference type="EMBL" id="GIY22719.1"/>
    </source>
</evidence>
<keyword evidence="2" id="KW-1185">Reference proteome</keyword>
<comment type="caution">
    <text evidence="1">The sequence shown here is derived from an EMBL/GenBank/DDBJ whole genome shotgun (WGS) entry which is preliminary data.</text>
</comment>
<reference evidence="1 2" key="1">
    <citation type="submission" date="2021-06" db="EMBL/GenBank/DDBJ databases">
        <title>Caerostris extrusa draft genome.</title>
        <authorList>
            <person name="Kono N."/>
            <person name="Arakawa K."/>
        </authorList>
    </citation>
    <scope>NUCLEOTIDE SEQUENCE [LARGE SCALE GENOMIC DNA]</scope>
</reference>
<accession>A0AAV4RPV6</accession>
<gene>
    <name evidence="1" type="ORF">CEXT_587291</name>
</gene>
<dbReference type="EMBL" id="BPLR01008186">
    <property type="protein sequence ID" value="GIY22719.1"/>
    <property type="molecule type" value="Genomic_DNA"/>
</dbReference>
<organism evidence="1 2">
    <name type="scientific">Caerostris extrusa</name>
    <name type="common">Bark spider</name>
    <name type="synonym">Caerostris bankana</name>
    <dbReference type="NCBI Taxonomy" id="172846"/>
    <lineage>
        <taxon>Eukaryota</taxon>
        <taxon>Metazoa</taxon>
        <taxon>Ecdysozoa</taxon>
        <taxon>Arthropoda</taxon>
        <taxon>Chelicerata</taxon>
        <taxon>Arachnida</taxon>
        <taxon>Araneae</taxon>
        <taxon>Araneomorphae</taxon>
        <taxon>Entelegynae</taxon>
        <taxon>Araneoidea</taxon>
        <taxon>Araneidae</taxon>
        <taxon>Caerostris</taxon>
    </lineage>
</organism>
<protein>
    <submittedName>
        <fullName evidence="1">Uncharacterized protein</fullName>
    </submittedName>
</protein>